<evidence type="ECO:0000256" key="2">
    <source>
        <dbReference type="ARBA" id="ARBA00022723"/>
    </source>
</evidence>
<keyword evidence="4" id="KW-0863">Zinc-finger</keyword>
<proteinExistence type="predicted"/>
<dbReference type="PANTHER" id="PTHR24379">
    <property type="entry name" value="KRAB AND ZINC FINGER DOMAIN-CONTAINING"/>
    <property type="match status" value="1"/>
</dbReference>
<keyword evidence="2" id="KW-0479">Metal-binding</keyword>
<dbReference type="SMART" id="SM00868">
    <property type="entry name" value="zf-AD"/>
    <property type="match status" value="1"/>
</dbReference>
<keyword evidence="5" id="KW-0862">Zinc</keyword>
<dbReference type="STRING" id="7167.A0A182FTV7"/>
<dbReference type="VEuPathDB" id="VectorBase:AALB20_028353"/>
<reference evidence="9" key="2">
    <citation type="submission" date="2022-08" db="UniProtKB">
        <authorList>
            <consortium name="EnsemblMetazoa"/>
        </authorList>
    </citation>
    <scope>IDENTIFICATION</scope>
    <source>
        <strain evidence="9">STECLA/ALBI9_A</strain>
    </source>
</reference>
<dbReference type="GO" id="GO:0005634">
    <property type="term" value="C:nucleus"/>
    <property type="evidence" value="ECO:0007669"/>
    <property type="project" value="UniProtKB-SubCell"/>
</dbReference>
<evidence type="ECO:0000256" key="5">
    <source>
        <dbReference type="ARBA" id="ARBA00022833"/>
    </source>
</evidence>
<dbReference type="FunFam" id="3.30.160.60:FF:000145">
    <property type="entry name" value="Zinc finger protein 574"/>
    <property type="match status" value="1"/>
</dbReference>
<dbReference type="GO" id="GO:0008270">
    <property type="term" value="F:zinc ion binding"/>
    <property type="evidence" value="ECO:0007669"/>
    <property type="project" value="UniProtKB-KW"/>
</dbReference>
<dbReference type="SMART" id="SM00355">
    <property type="entry name" value="ZnF_C2H2"/>
    <property type="match status" value="12"/>
</dbReference>
<feature type="compositionally biased region" description="Polar residues" evidence="7">
    <location>
        <begin position="418"/>
        <end position="430"/>
    </location>
</feature>
<keyword evidence="3" id="KW-0677">Repeat</keyword>
<feature type="domain" description="C2H2-type" evidence="8">
    <location>
        <begin position="242"/>
        <end position="270"/>
    </location>
</feature>
<feature type="domain" description="C2H2-type" evidence="8">
    <location>
        <begin position="187"/>
        <end position="214"/>
    </location>
</feature>
<feature type="domain" description="C2H2-type" evidence="8">
    <location>
        <begin position="497"/>
        <end position="520"/>
    </location>
</feature>
<dbReference type="PANTHER" id="PTHR24379:SF121">
    <property type="entry name" value="C2H2-TYPE DOMAIN-CONTAINING PROTEIN"/>
    <property type="match status" value="1"/>
</dbReference>
<dbReference type="InterPro" id="IPR036236">
    <property type="entry name" value="Znf_C2H2_sf"/>
</dbReference>
<accession>A0A182FTV7</accession>
<evidence type="ECO:0000313" key="9">
    <source>
        <dbReference type="EnsemblMetazoa" id="AALB009991-PA"/>
    </source>
</evidence>
<feature type="compositionally biased region" description="Basic and acidic residues" evidence="7">
    <location>
        <begin position="440"/>
        <end position="458"/>
    </location>
</feature>
<keyword evidence="6" id="KW-0539">Nucleus</keyword>
<feature type="domain" description="C2H2-type" evidence="8">
    <location>
        <begin position="555"/>
        <end position="583"/>
    </location>
</feature>
<dbReference type="Gene3D" id="3.30.160.60">
    <property type="entry name" value="Classic Zinc Finger"/>
    <property type="match status" value="8"/>
</dbReference>
<feature type="region of interest" description="Disordered" evidence="7">
    <location>
        <begin position="404"/>
        <end position="467"/>
    </location>
</feature>
<evidence type="ECO:0000256" key="1">
    <source>
        <dbReference type="ARBA" id="ARBA00004123"/>
    </source>
</evidence>
<comment type="subcellular location">
    <subcellularLocation>
        <location evidence="1">Nucleus</location>
    </subcellularLocation>
</comment>
<dbReference type="Pfam" id="PF12874">
    <property type="entry name" value="zf-met"/>
    <property type="match status" value="1"/>
</dbReference>
<dbReference type="PROSITE" id="PS00028">
    <property type="entry name" value="ZINC_FINGER_C2H2_1"/>
    <property type="match status" value="10"/>
</dbReference>
<evidence type="ECO:0000259" key="8">
    <source>
        <dbReference type="PROSITE" id="PS50157"/>
    </source>
</evidence>
<reference evidence="9 10" key="1">
    <citation type="journal article" date="2017" name="G3 (Bethesda)">
        <title>The Physical Genome Mapping of Anopheles albimanus Corrected Scaffold Misassemblies and Identified Interarm Rearrangements in Genus Anopheles.</title>
        <authorList>
            <person name="Artemov G.N."/>
            <person name="Peery A.N."/>
            <person name="Jiang X."/>
            <person name="Tu Z."/>
            <person name="Stegniy V.N."/>
            <person name="Sharakhova M.V."/>
            <person name="Sharakhov I.V."/>
        </authorList>
    </citation>
    <scope>NUCLEOTIDE SEQUENCE [LARGE SCALE GENOMIC DNA]</scope>
    <source>
        <strain evidence="9 10">ALBI9_A</strain>
    </source>
</reference>
<dbReference type="EnsemblMetazoa" id="AALB009991-RA">
    <property type="protein sequence ID" value="AALB009991-PA"/>
    <property type="gene ID" value="AALB009991"/>
</dbReference>
<evidence type="ECO:0000256" key="3">
    <source>
        <dbReference type="ARBA" id="ARBA00022737"/>
    </source>
</evidence>
<keyword evidence="10" id="KW-1185">Reference proteome</keyword>
<evidence type="ECO:0000256" key="4">
    <source>
        <dbReference type="ARBA" id="ARBA00022771"/>
    </source>
</evidence>
<feature type="domain" description="C2H2-type" evidence="8">
    <location>
        <begin position="526"/>
        <end position="554"/>
    </location>
</feature>
<dbReference type="VEuPathDB" id="VectorBase:AALB20_034214"/>
<dbReference type="InterPro" id="IPR012934">
    <property type="entry name" value="Znf_AD"/>
</dbReference>
<feature type="domain" description="C2H2-type" evidence="8">
    <location>
        <begin position="612"/>
        <end position="639"/>
    </location>
</feature>
<feature type="domain" description="C2H2-type" evidence="8">
    <location>
        <begin position="158"/>
        <end position="186"/>
    </location>
</feature>
<evidence type="ECO:0000256" key="6">
    <source>
        <dbReference type="ARBA" id="ARBA00023242"/>
    </source>
</evidence>
<dbReference type="SUPFAM" id="SSF57667">
    <property type="entry name" value="beta-beta-alpha zinc fingers"/>
    <property type="match status" value="7"/>
</dbReference>
<dbReference type="VEuPathDB" id="VectorBase:AALB20_035598"/>
<dbReference type="InterPro" id="IPR013087">
    <property type="entry name" value="Znf_C2H2_type"/>
</dbReference>
<sequence>MQLFGHIIDKVRSGDIVEEELEEAVLVKDDPLEIEIALQNEPNNISTYEEHHEPALLVEEALQEHFEEQPTDQQEDCEDENMYNIIDHTRSHTKENLLKCPHCPVQMANATNLARHVHTVHEKTVIKSCEPCGKGFITLDSYKSHMVWRTYHNIGAQYQCEICLKIFKHPSSRRDHRKRIHFAEWKHECEICQKKFKDTDALKRHGRVHSSNAPYACSHCPKRFKSPFAKKTHEITHSGIEFPCTLCNKVYRYKSLLSMHYRKSHSAEYCETLIPLSSAIENLSFSVQDILETTGISILEPETTCLAVCTKCSQHIELAVDFRRSCVKGNVKFLQLFGHIINKLRSSEIAEKHLNDAAYLKNDHLKIDNNIHNEPTNENTYKAHDEPALPAEESIELFNDDDRCKVESSGSEDLPDAPTNTLEPNRNLANTGVAATASNSKKEKSNERVKENYEDKPTKPIKRKKSGKNRKQLCGICGALVYKLHDHTRSHTKENLHKCQLCPVQMASESNLRTHVRLVHQKVVVKTCEPCGKGFITYNAYTAHMLAQHNIGKQYQCEVCLKKFNTTACRTQHIKRMHIGELKYECEICQKKFKDKNTLKRHGRVHSTNAPYACSLCPKRFKSPFAKKVHETVHSGIQFACTICTKVYRYKSQLSMHYRKHHPVECGGESA</sequence>
<dbReference type="Pfam" id="PF00096">
    <property type="entry name" value="zf-C2H2"/>
    <property type="match status" value="4"/>
</dbReference>
<evidence type="ECO:0000256" key="7">
    <source>
        <dbReference type="SAM" id="MobiDB-lite"/>
    </source>
</evidence>
<protein>
    <recommendedName>
        <fullName evidence="8">C2H2-type domain-containing protein</fullName>
    </recommendedName>
</protein>
<feature type="domain" description="C2H2-type" evidence="8">
    <location>
        <begin position="584"/>
        <end position="611"/>
    </location>
</feature>
<dbReference type="VEuPathDB" id="VectorBase:AALB009991"/>
<feature type="domain" description="C2H2-type" evidence="8">
    <location>
        <begin position="215"/>
        <end position="242"/>
    </location>
</feature>
<dbReference type="AlphaFoldDB" id="A0A182FTV7"/>
<organism evidence="9 10">
    <name type="scientific">Anopheles albimanus</name>
    <name type="common">New world malaria mosquito</name>
    <dbReference type="NCBI Taxonomy" id="7167"/>
    <lineage>
        <taxon>Eukaryota</taxon>
        <taxon>Metazoa</taxon>
        <taxon>Ecdysozoa</taxon>
        <taxon>Arthropoda</taxon>
        <taxon>Hexapoda</taxon>
        <taxon>Insecta</taxon>
        <taxon>Pterygota</taxon>
        <taxon>Neoptera</taxon>
        <taxon>Endopterygota</taxon>
        <taxon>Diptera</taxon>
        <taxon>Nematocera</taxon>
        <taxon>Culicoidea</taxon>
        <taxon>Culicidae</taxon>
        <taxon>Anophelinae</taxon>
        <taxon>Anopheles</taxon>
    </lineage>
</organism>
<feature type="domain" description="C2H2-type" evidence="8">
    <location>
        <begin position="639"/>
        <end position="661"/>
    </location>
</feature>
<dbReference type="PROSITE" id="PS50157">
    <property type="entry name" value="ZINC_FINGER_C2H2_2"/>
    <property type="match status" value="10"/>
</dbReference>
<dbReference type="Proteomes" id="UP000069272">
    <property type="component" value="Chromosome 3R"/>
</dbReference>
<name>A0A182FTV7_ANOAL</name>
<evidence type="ECO:0000313" key="10">
    <source>
        <dbReference type="Proteomes" id="UP000069272"/>
    </source>
</evidence>